<name>A0AAV4AQN3_9GAST</name>
<evidence type="ECO:0000313" key="1">
    <source>
        <dbReference type="EMBL" id="GFO09635.1"/>
    </source>
</evidence>
<protein>
    <submittedName>
        <fullName evidence="1">Uncharacterized protein</fullName>
    </submittedName>
</protein>
<organism evidence="1 2">
    <name type="scientific">Plakobranchus ocellatus</name>
    <dbReference type="NCBI Taxonomy" id="259542"/>
    <lineage>
        <taxon>Eukaryota</taxon>
        <taxon>Metazoa</taxon>
        <taxon>Spiralia</taxon>
        <taxon>Lophotrochozoa</taxon>
        <taxon>Mollusca</taxon>
        <taxon>Gastropoda</taxon>
        <taxon>Heterobranchia</taxon>
        <taxon>Euthyneura</taxon>
        <taxon>Panpulmonata</taxon>
        <taxon>Sacoglossa</taxon>
        <taxon>Placobranchoidea</taxon>
        <taxon>Plakobranchidae</taxon>
        <taxon>Plakobranchus</taxon>
    </lineage>
</organism>
<keyword evidence="2" id="KW-1185">Reference proteome</keyword>
<gene>
    <name evidence="1" type="ORF">PoB_003614000</name>
</gene>
<dbReference type="EMBL" id="BLXT01004113">
    <property type="protein sequence ID" value="GFO09635.1"/>
    <property type="molecule type" value="Genomic_DNA"/>
</dbReference>
<dbReference type="Proteomes" id="UP000735302">
    <property type="component" value="Unassembled WGS sequence"/>
</dbReference>
<evidence type="ECO:0000313" key="2">
    <source>
        <dbReference type="Proteomes" id="UP000735302"/>
    </source>
</evidence>
<dbReference type="AlphaFoldDB" id="A0AAV4AQN3"/>
<proteinExistence type="predicted"/>
<sequence>MIQDQDQAFHPQLLTQAELDSRVVIVVPVEDGGLDLGAAGLLLVAASSVELVDGSCKSSVLTDFPGATARRICLSAFFAVWMMEYCIRQKMVHVLRDGNFLRTTSAFTGKNPTSLKTSL</sequence>
<comment type="caution">
    <text evidence="1">The sequence shown here is derived from an EMBL/GenBank/DDBJ whole genome shotgun (WGS) entry which is preliminary data.</text>
</comment>
<reference evidence="1 2" key="1">
    <citation type="journal article" date="2021" name="Elife">
        <title>Chloroplast acquisition without the gene transfer in kleptoplastic sea slugs, Plakobranchus ocellatus.</title>
        <authorList>
            <person name="Maeda T."/>
            <person name="Takahashi S."/>
            <person name="Yoshida T."/>
            <person name="Shimamura S."/>
            <person name="Takaki Y."/>
            <person name="Nagai Y."/>
            <person name="Toyoda A."/>
            <person name="Suzuki Y."/>
            <person name="Arimoto A."/>
            <person name="Ishii H."/>
            <person name="Satoh N."/>
            <person name="Nishiyama T."/>
            <person name="Hasebe M."/>
            <person name="Maruyama T."/>
            <person name="Minagawa J."/>
            <person name="Obokata J."/>
            <person name="Shigenobu S."/>
        </authorList>
    </citation>
    <scope>NUCLEOTIDE SEQUENCE [LARGE SCALE GENOMIC DNA]</scope>
</reference>
<accession>A0AAV4AQN3</accession>